<evidence type="ECO:0000313" key="2">
    <source>
        <dbReference type="Proteomes" id="UP001469553"/>
    </source>
</evidence>
<comment type="caution">
    <text evidence="1">The sequence shown here is derived from an EMBL/GenBank/DDBJ whole genome shotgun (WGS) entry which is preliminary data.</text>
</comment>
<sequence length="139" mass="15087">MPNSKVNLVRSVITPLYVTSSNTNAEFEALSVGVRTDLIAPELLIGPMSLCQPEALNRCTLGKTCLCVARILLHIHRSDGKGVIGGGGRWNCEVKFEFLCTVVLSACSKESSRGEEIMTASLLELYSSIAKYVRPPTIE</sequence>
<protein>
    <submittedName>
        <fullName evidence="1">Uncharacterized protein</fullName>
    </submittedName>
</protein>
<keyword evidence="2" id="KW-1185">Reference proteome</keyword>
<dbReference type="Proteomes" id="UP001469553">
    <property type="component" value="Unassembled WGS sequence"/>
</dbReference>
<gene>
    <name evidence="1" type="ORF">AMECASPLE_008183</name>
</gene>
<proteinExistence type="predicted"/>
<dbReference type="EMBL" id="JAHRIP010009834">
    <property type="protein sequence ID" value="MEQ2283137.1"/>
    <property type="molecule type" value="Genomic_DNA"/>
</dbReference>
<name>A0ABV0XNU6_9TELE</name>
<reference evidence="1 2" key="1">
    <citation type="submission" date="2021-06" db="EMBL/GenBank/DDBJ databases">
        <authorList>
            <person name="Palmer J.M."/>
        </authorList>
    </citation>
    <scope>NUCLEOTIDE SEQUENCE [LARGE SCALE GENOMIC DNA]</scope>
    <source>
        <strain evidence="1 2">AS_MEX2019</strain>
        <tissue evidence="1">Muscle</tissue>
    </source>
</reference>
<organism evidence="1 2">
    <name type="scientific">Ameca splendens</name>
    <dbReference type="NCBI Taxonomy" id="208324"/>
    <lineage>
        <taxon>Eukaryota</taxon>
        <taxon>Metazoa</taxon>
        <taxon>Chordata</taxon>
        <taxon>Craniata</taxon>
        <taxon>Vertebrata</taxon>
        <taxon>Euteleostomi</taxon>
        <taxon>Actinopterygii</taxon>
        <taxon>Neopterygii</taxon>
        <taxon>Teleostei</taxon>
        <taxon>Neoteleostei</taxon>
        <taxon>Acanthomorphata</taxon>
        <taxon>Ovalentaria</taxon>
        <taxon>Atherinomorphae</taxon>
        <taxon>Cyprinodontiformes</taxon>
        <taxon>Goodeidae</taxon>
        <taxon>Ameca</taxon>
    </lineage>
</organism>
<accession>A0ABV0XNU6</accession>
<evidence type="ECO:0000313" key="1">
    <source>
        <dbReference type="EMBL" id="MEQ2283137.1"/>
    </source>
</evidence>